<gene>
    <name evidence="2" type="ORF">C7K08_11265</name>
</gene>
<dbReference type="EMBL" id="PXVC01000074">
    <property type="protein sequence ID" value="PSI00790.1"/>
    <property type="molecule type" value="Genomic_DNA"/>
</dbReference>
<organism evidence="2 3">
    <name type="scientific">Synechococcus lacustris str. Tous</name>
    <dbReference type="NCBI Taxonomy" id="1910958"/>
    <lineage>
        <taxon>Bacteria</taxon>
        <taxon>Bacillati</taxon>
        <taxon>Cyanobacteriota</taxon>
        <taxon>Cyanophyceae</taxon>
        <taxon>Synechococcales</taxon>
        <taxon>Synechococcaceae</taxon>
        <taxon>Synechococcus</taxon>
    </lineage>
</organism>
<keyword evidence="3" id="KW-1185">Reference proteome</keyword>
<protein>
    <recommendedName>
        <fullName evidence="4">DNA-binding protein</fullName>
    </recommendedName>
</protein>
<evidence type="ECO:0000313" key="2">
    <source>
        <dbReference type="EMBL" id="PSI00790.1"/>
    </source>
</evidence>
<evidence type="ECO:0008006" key="4">
    <source>
        <dbReference type="Google" id="ProtNLM"/>
    </source>
</evidence>
<reference evidence="3" key="1">
    <citation type="submission" date="2018-03" db="EMBL/GenBank/DDBJ databases">
        <title>Ecological and genomic features of two cosmopolitan and abundant freshwater picocyanobacteria.</title>
        <authorList>
            <person name="Cabello-Yeves P.J."/>
            <person name="Picazo A."/>
            <person name="Camacho A."/>
            <person name="Callieri C."/>
            <person name="Rosselli R."/>
            <person name="Roda-Garcia J."/>
            <person name="Coutinho F.H."/>
            <person name="Rodriguez-Valera F."/>
        </authorList>
    </citation>
    <scope>NUCLEOTIDE SEQUENCE [LARGE SCALE GENOMIC DNA]</scope>
    <source>
        <strain evidence="3">Tous</strain>
    </source>
</reference>
<keyword evidence="1" id="KW-1133">Transmembrane helix</keyword>
<sequence>MISIQEITRGYRVLERDIDAWISEGWFPEYTWYKGKRVWDSNKFNEFAAGSMVPPYKLNSLKKEDTSNNLLLVFTAASAALILATIF</sequence>
<dbReference type="AlphaFoldDB" id="A0A2P7EC40"/>
<proteinExistence type="predicted"/>
<comment type="caution">
    <text evidence="2">The sequence shown here is derived from an EMBL/GenBank/DDBJ whole genome shotgun (WGS) entry which is preliminary data.</text>
</comment>
<evidence type="ECO:0000256" key="1">
    <source>
        <dbReference type="SAM" id="Phobius"/>
    </source>
</evidence>
<keyword evidence="1" id="KW-0472">Membrane</keyword>
<accession>A0A2P7EC40</accession>
<feature type="transmembrane region" description="Helical" evidence="1">
    <location>
        <begin position="69"/>
        <end position="86"/>
    </location>
</feature>
<keyword evidence="1" id="KW-0812">Transmembrane</keyword>
<evidence type="ECO:0000313" key="3">
    <source>
        <dbReference type="Proteomes" id="UP000240206"/>
    </source>
</evidence>
<name>A0A2P7EC40_9SYNE</name>
<dbReference type="Proteomes" id="UP000240206">
    <property type="component" value="Unassembled WGS sequence"/>
</dbReference>